<feature type="signal peptide" evidence="2">
    <location>
        <begin position="1"/>
        <end position="24"/>
    </location>
</feature>
<dbReference type="AlphaFoldDB" id="A0A1G8C213"/>
<dbReference type="STRING" id="399736.SAMN04489720_1138"/>
<dbReference type="PROSITE" id="PS51257">
    <property type="entry name" value="PROKAR_LIPOPROTEIN"/>
    <property type="match status" value="1"/>
</dbReference>
<protein>
    <submittedName>
        <fullName evidence="3">Uncharacterized protein</fullName>
    </submittedName>
</protein>
<sequence>MHRTAASIAASVLALVVLVGCGTATDPDSSTSPSPSASPSTSPEPSVEPTPDPTEPADPTADWAREDLGWASIPLPDGWTLEQRGDTAWMVVSDRGLDMVSVFRVPEGQYAQDFVCMPEDLPAFEAVEHLPYAGAEGATADAWTAAGTVVEVGTTVREIGIGFADEVAYVVELGITEEVFLGAESCEPFFVTYPADGIPTGIYVVEDPADGLRFDTRDEALAYLDTAEHQTLTDLLQGIRIR</sequence>
<name>A0A1G8C213_9MICO</name>
<evidence type="ECO:0000313" key="4">
    <source>
        <dbReference type="Proteomes" id="UP000198822"/>
    </source>
</evidence>
<evidence type="ECO:0000256" key="2">
    <source>
        <dbReference type="SAM" id="SignalP"/>
    </source>
</evidence>
<evidence type="ECO:0000313" key="3">
    <source>
        <dbReference type="EMBL" id="SDH39527.1"/>
    </source>
</evidence>
<gene>
    <name evidence="3" type="ORF">SAMN04489720_1138</name>
</gene>
<dbReference type="Proteomes" id="UP000198822">
    <property type="component" value="Chromosome I"/>
</dbReference>
<accession>A0A1G8C213</accession>
<feature type="chain" id="PRO_5009243092" evidence="2">
    <location>
        <begin position="25"/>
        <end position="242"/>
    </location>
</feature>
<reference evidence="4" key="1">
    <citation type="submission" date="2016-10" db="EMBL/GenBank/DDBJ databases">
        <authorList>
            <person name="Varghese N."/>
            <person name="Submissions S."/>
        </authorList>
    </citation>
    <scope>NUCLEOTIDE SEQUENCE [LARGE SCALE GENOMIC DNA]</scope>
    <source>
        <strain evidence="4">DSM 22002</strain>
    </source>
</reference>
<organism evidence="3 4">
    <name type="scientific">Agrococcus jejuensis</name>
    <dbReference type="NCBI Taxonomy" id="399736"/>
    <lineage>
        <taxon>Bacteria</taxon>
        <taxon>Bacillati</taxon>
        <taxon>Actinomycetota</taxon>
        <taxon>Actinomycetes</taxon>
        <taxon>Micrococcales</taxon>
        <taxon>Microbacteriaceae</taxon>
        <taxon>Agrococcus</taxon>
    </lineage>
</organism>
<keyword evidence="2" id="KW-0732">Signal</keyword>
<keyword evidence="4" id="KW-1185">Reference proteome</keyword>
<feature type="region of interest" description="Disordered" evidence="1">
    <location>
        <begin position="24"/>
        <end position="61"/>
    </location>
</feature>
<feature type="compositionally biased region" description="Low complexity" evidence="1">
    <location>
        <begin position="24"/>
        <end position="45"/>
    </location>
</feature>
<proteinExistence type="predicted"/>
<dbReference type="EMBL" id="LT629695">
    <property type="protein sequence ID" value="SDH39527.1"/>
    <property type="molecule type" value="Genomic_DNA"/>
</dbReference>
<feature type="compositionally biased region" description="Pro residues" evidence="1">
    <location>
        <begin position="46"/>
        <end position="56"/>
    </location>
</feature>
<evidence type="ECO:0000256" key="1">
    <source>
        <dbReference type="SAM" id="MobiDB-lite"/>
    </source>
</evidence>
<dbReference type="RefSeq" id="WP_092503235.1">
    <property type="nucleotide sequence ID" value="NZ_LT629695.1"/>
</dbReference>